<evidence type="ECO:0000313" key="1">
    <source>
        <dbReference type="EMBL" id="ADV50859.1"/>
    </source>
</evidence>
<dbReference type="Proteomes" id="UP000008634">
    <property type="component" value="Chromosome"/>
</dbReference>
<keyword evidence="2" id="KW-1185">Reference proteome</keyword>
<dbReference type="AlphaFoldDB" id="E6X949"/>
<dbReference type="EMBL" id="CP002453">
    <property type="protein sequence ID" value="ADV50859.1"/>
    <property type="molecule type" value="Genomic_DNA"/>
</dbReference>
<protein>
    <submittedName>
        <fullName evidence="1">Uncharacterized protein</fullName>
    </submittedName>
</protein>
<gene>
    <name evidence="1" type="ordered locus">Celal_3601</name>
</gene>
<sequence length="48" mass="5554">MWKTAVLKLIYKIMEKLSVKTQLILLYLNCVKIAKTLAVALKYSLNIK</sequence>
<proteinExistence type="predicted"/>
<dbReference type="KEGG" id="cao:Celal_3601"/>
<name>E6X949_CELAD</name>
<organism evidence="1 2">
    <name type="scientific">Cellulophaga algicola (strain DSM 14237 / IC166 / ACAM 630)</name>
    <dbReference type="NCBI Taxonomy" id="688270"/>
    <lineage>
        <taxon>Bacteria</taxon>
        <taxon>Pseudomonadati</taxon>
        <taxon>Bacteroidota</taxon>
        <taxon>Flavobacteriia</taxon>
        <taxon>Flavobacteriales</taxon>
        <taxon>Flavobacteriaceae</taxon>
        <taxon>Cellulophaga</taxon>
    </lineage>
</organism>
<accession>E6X949</accession>
<dbReference type="HOGENOM" id="CLU_3150864_0_0_10"/>
<evidence type="ECO:0000313" key="2">
    <source>
        <dbReference type="Proteomes" id="UP000008634"/>
    </source>
</evidence>
<reference evidence="1 2" key="1">
    <citation type="journal article" date="2010" name="Stand. Genomic Sci.">
        <title>Complete genome sequence of Cellulophaga algicola type strain (IC166).</title>
        <authorList>
            <person name="Abt B."/>
            <person name="Lu M."/>
            <person name="Misra M."/>
            <person name="Han C."/>
            <person name="Nolan M."/>
            <person name="Lucas S."/>
            <person name="Hammon N."/>
            <person name="Deshpande S."/>
            <person name="Cheng J.F."/>
            <person name="Tapia R."/>
            <person name="Goodwin L."/>
            <person name="Pitluck S."/>
            <person name="Liolios K."/>
            <person name="Pagani I."/>
            <person name="Ivanova N."/>
            <person name="Mavromatis K."/>
            <person name="Ovchinikova G."/>
            <person name="Pati A."/>
            <person name="Chen A."/>
            <person name="Palaniappan K."/>
            <person name="Land M."/>
            <person name="Hauser L."/>
            <person name="Chang Y.J."/>
            <person name="Jeffries C.D."/>
            <person name="Detter J.C."/>
            <person name="Brambilla E."/>
            <person name="Rohde M."/>
            <person name="Tindall B.J."/>
            <person name="Goker M."/>
            <person name="Woyke T."/>
            <person name="Bristow J."/>
            <person name="Eisen J.A."/>
            <person name="Markowitz V."/>
            <person name="Hugenholtz P."/>
            <person name="Kyrpides N.C."/>
            <person name="Klenk H.P."/>
            <person name="Lapidus A."/>
        </authorList>
    </citation>
    <scope>NUCLEOTIDE SEQUENCE [LARGE SCALE GENOMIC DNA]</scope>
    <source>
        <strain evidence="2">DSM 14237 / IC166 / ACAM 630</strain>
    </source>
</reference>